<gene>
    <name evidence="1" type="ORF">QC823_14795</name>
</gene>
<name>A0ABU1H7G9_9GAMM</name>
<dbReference type="RefSeq" id="WP_309657117.1">
    <property type="nucleotide sequence ID" value="NZ_JARWAN010000031.1"/>
</dbReference>
<proteinExistence type="predicted"/>
<sequence length="96" mass="10955">MSNNLETTHHLLIDGEFSTEEAQTILMTLIGDKIRFHQQENLSHEERFGSSSERSRFRIDQLLQTRSDLTAVINEAKASGERLAINCNIEITRLSP</sequence>
<keyword evidence="2" id="KW-1185">Reference proteome</keyword>
<protein>
    <submittedName>
        <fullName evidence="1">Uncharacterized protein</fullName>
    </submittedName>
</protein>
<reference evidence="1 2" key="1">
    <citation type="submission" date="2023-04" db="EMBL/GenBank/DDBJ databases">
        <title>A long-awaited taxogenomic arrangement of the family Halomonadaceae.</title>
        <authorList>
            <person name="De La Haba R."/>
            <person name="Chuvochina M."/>
            <person name="Wittouck S."/>
            <person name="Arahal D.R."/>
            <person name="Sanchez-Porro C."/>
            <person name="Hugenholtz P."/>
            <person name="Ventosa A."/>
        </authorList>
    </citation>
    <scope>NUCLEOTIDE SEQUENCE [LARGE SCALE GENOMIC DNA]</scope>
    <source>
        <strain evidence="1 2">DSM 21020</strain>
    </source>
</reference>
<accession>A0ABU1H7G9</accession>
<dbReference type="Proteomes" id="UP001254564">
    <property type="component" value="Unassembled WGS sequence"/>
</dbReference>
<evidence type="ECO:0000313" key="2">
    <source>
        <dbReference type="Proteomes" id="UP001254564"/>
    </source>
</evidence>
<comment type="caution">
    <text evidence="1">The sequence shown here is derived from an EMBL/GenBank/DDBJ whole genome shotgun (WGS) entry which is preliminary data.</text>
</comment>
<evidence type="ECO:0000313" key="1">
    <source>
        <dbReference type="EMBL" id="MDR5900240.1"/>
    </source>
</evidence>
<organism evidence="1 2">
    <name type="scientific">Vreelandella vilamensis</name>
    <dbReference type="NCBI Taxonomy" id="531309"/>
    <lineage>
        <taxon>Bacteria</taxon>
        <taxon>Pseudomonadati</taxon>
        <taxon>Pseudomonadota</taxon>
        <taxon>Gammaproteobacteria</taxon>
        <taxon>Oceanospirillales</taxon>
        <taxon>Halomonadaceae</taxon>
        <taxon>Vreelandella</taxon>
    </lineage>
</organism>
<dbReference type="EMBL" id="JARWAN010000031">
    <property type="protein sequence ID" value="MDR5900240.1"/>
    <property type="molecule type" value="Genomic_DNA"/>
</dbReference>